<accession>A0AAW7NGP5</accession>
<evidence type="ECO:0000256" key="1">
    <source>
        <dbReference type="SAM" id="Phobius"/>
    </source>
</evidence>
<keyword evidence="1" id="KW-0472">Membrane</keyword>
<protein>
    <submittedName>
        <fullName evidence="2">Uncharacterized protein</fullName>
    </submittedName>
</protein>
<sequence>MGIKLGDNNKFEGPTNIGKDNTIKVEKNSNEKTSWFAKHPLITTVLGGLLVIAIGATVYWKSFIKFVGSLGL</sequence>
<dbReference type="AlphaFoldDB" id="A0AAW7NGP5"/>
<gene>
    <name evidence="2" type="ORF">QYM23_12545</name>
</gene>
<evidence type="ECO:0000313" key="2">
    <source>
        <dbReference type="EMBL" id="MDN4873683.1"/>
    </source>
</evidence>
<feature type="transmembrane region" description="Helical" evidence="1">
    <location>
        <begin position="41"/>
        <end position="60"/>
    </location>
</feature>
<organism evidence="2 3">
    <name type="scientific">Bacillus cereus</name>
    <dbReference type="NCBI Taxonomy" id="1396"/>
    <lineage>
        <taxon>Bacteria</taxon>
        <taxon>Bacillati</taxon>
        <taxon>Bacillota</taxon>
        <taxon>Bacilli</taxon>
        <taxon>Bacillales</taxon>
        <taxon>Bacillaceae</taxon>
        <taxon>Bacillus</taxon>
        <taxon>Bacillus cereus group</taxon>
    </lineage>
</organism>
<dbReference type="Proteomes" id="UP001175137">
    <property type="component" value="Unassembled WGS sequence"/>
</dbReference>
<evidence type="ECO:0000313" key="3">
    <source>
        <dbReference type="Proteomes" id="UP001175137"/>
    </source>
</evidence>
<keyword evidence="1" id="KW-0812">Transmembrane</keyword>
<comment type="caution">
    <text evidence="2">The sequence shown here is derived from an EMBL/GenBank/DDBJ whole genome shotgun (WGS) entry which is preliminary data.</text>
</comment>
<dbReference type="RefSeq" id="WP_301266155.1">
    <property type="nucleotide sequence ID" value="NZ_JAUIQW010000001.1"/>
</dbReference>
<proteinExistence type="predicted"/>
<keyword evidence="1" id="KW-1133">Transmembrane helix</keyword>
<name>A0AAW7NGP5_BACCE</name>
<reference evidence="2" key="1">
    <citation type="submission" date="2023-07" db="EMBL/GenBank/DDBJ databases">
        <title>Complete genome sequence of Bacillus cereus SRCM126073 isolated from soil.</title>
        <authorList>
            <person name="Yang H.-G."/>
            <person name="Ryu M.-S."/>
            <person name="Ha G.-S."/>
            <person name="Yang H.-J."/>
            <person name="Jeong D.-Y."/>
        </authorList>
    </citation>
    <scope>NUCLEOTIDE SEQUENCE</scope>
    <source>
        <strain evidence="2">SRCM126073</strain>
    </source>
</reference>
<dbReference type="EMBL" id="JAUIQW010000001">
    <property type="protein sequence ID" value="MDN4873683.1"/>
    <property type="molecule type" value="Genomic_DNA"/>
</dbReference>